<dbReference type="KEGG" id="bko:CKF48_16560"/>
<evidence type="ECO:0000313" key="1">
    <source>
        <dbReference type="EMBL" id="ASV68755.1"/>
    </source>
</evidence>
<keyword evidence="2" id="KW-1185">Reference proteome</keyword>
<protein>
    <submittedName>
        <fullName evidence="1">Sporulation protein</fullName>
    </submittedName>
</protein>
<organism evidence="1 2">
    <name type="scientific">Cytobacillus kochii</name>
    <dbReference type="NCBI Taxonomy" id="859143"/>
    <lineage>
        <taxon>Bacteria</taxon>
        <taxon>Bacillati</taxon>
        <taxon>Bacillota</taxon>
        <taxon>Bacilli</taxon>
        <taxon>Bacillales</taxon>
        <taxon>Bacillaceae</taxon>
        <taxon>Cytobacillus</taxon>
    </lineage>
</organism>
<dbReference type="Proteomes" id="UP000215137">
    <property type="component" value="Chromosome"/>
</dbReference>
<dbReference type="AlphaFoldDB" id="A0A248TKT8"/>
<dbReference type="NCBIfam" id="TIGR02834">
    <property type="entry name" value="spo_ytxC"/>
    <property type="match status" value="1"/>
</dbReference>
<proteinExistence type="predicted"/>
<reference evidence="1 2" key="1">
    <citation type="submission" date="2017-08" db="EMBL/GenBank/DDBJ databases">
        <title>Complete Genome Sequence of Bacillus kochii Oregon-R-modENCODE STRAIN BDGP4, isolated from Drosophila melanogaster gut.</title>
        <authorList>
            <person name="Wan K.H."/>
            <person name="Yu C."/>
            <person name="Park S."/>
            <person name="Hammonds A.S."/>
            <person name="Booth B.W."/>
            <person name="Celniker S.E."/>
        </authorList>
    </citation>
    <scope>NUCLEOTIDE SEQUENCE [LARGE SCALE GENOMIC DNA]</scope>
    <source>
        <strain evidence="1 2">BDGP4</strain>
    </source>
</reference>
<evidence type="ECO:0000313" key="2">
    <source>
        <dbReference type="Proteomes" id="UP000215137"/>
    </source>
</evidence>
<sequence>MLRGIWLIEIIFRNKHEAEELFQHAIRIQNYTEGETTILHNEGQYIVRMYPEQCSGRSIEEVKRTFSAFLMESKCDSWFRKIMAEKFYYQDSEEQQQILEIIHSILEGQREDLSTFLHRVDIHEQLRSAIDRLVHDDISFSYDAFIKFRLKPLLDDMTKYVELSIDEYKMEQEYQMFIQTLRDFIKDRESKLPTIHLYLGEEVRFFNQHFEELSRMDLTAMIDRRLLINHPVYVDSVTIAPLLSIAPQEICLYSESEEQPLVRTIKNIFEERLEILHISEFNMRKQHACKNISEPS</sequence>
<gene>
    <name evidence="1" type="ORF">CKF48_16560</name>
</gene>
<dbReference type="InterPro" id="IPR014199">
    <property type="entry name" value="Spore_YtxC"/>
</dbReference>
<dbReference type="EMBL" id="CP022983">
    <property type="protein sequence ID" value="ASV68755.1"/>
    <property type="molecule type" value="Genomic_DNA"/>
</dbReference>
<dbReference type="Pfam" id="PF08812">
    <property type="entry name" value="YtxC"/>
    <property type="match status" value="1"/>
</dbReference>
<name>A0A248TKT8_9BACI</name>
<accession>A0A248TKT8</accession>